<comment type="caution">
    <text evidence="1">The sequence shown here is derived from an EMBL/GenBank/DDBJ whole genome shotgun (WGS) entry which is preliminary data.</text>
</comment>
<gene>
    <name evidence="1" type="ORF">AVEN_96087_1</name>
</gene>
<dbReference type="EMBL" id="BGPR01000050">
    <property type="protein sequence ID" value="GBL86864.1"/>
    <property type="molecule type" value="Genomic_DNA"/>
</dbReference>
<dbReference type="Proteomes" id="UP000499080">
    <property type="component" value="Unassembled WGS sequence"/>
</dbReference>
<evidence type="ECO:0000313" key="2">
    <source>
        <dbReference type="Proteomes" id="UP000499080"/>
    </source>
</evidence>
<keyword evidence="2" id="KW-1185">Reference proteome</keyword>
<evidence type="ECO:0000313" key="1">
    <source>
        <dbReference type="EMBL" id="GBL86864.1"/>
    </source>
</evidence>
<accession>A0A4Y2B728</accession>
<reference evidence="1 2" key="1">
    <citation type="journal article" date="2019" name="Sci. Rep.">
        <title>Orb-weaving spider Araneus ventricosus genome elucidates the spidroin gene catalogue.</title>
        <authorList>
            <person name="Kono N."/>
            <person name="Nakamura H."/>
            <person name="Ohtoshi R."/>
            <person name="Moran D.A.P."/>
            <person name="Shinohara A."/>
            <person name="Yoshida Y."/>
            <person name="Fujiwara M."/>
            <person name="Mori M."/>
            <person name="Tomita M."/>
            <person name="Arakawa K."/>
        </authorList>
    </citation>
    <scope>NUCLEOTIDE SEQUENCE [LARGE SCALE GENOMIC DNA]</scope>
</reference>
<sequence length="91" mass="10611">MSEEVRFHLNVMMNQQNCRYWASENLKELHERPLNRATSESTERCLRESMPISKAPSELIKDSDKDTTHGRCSFPNFILPNAISIRTQLCQ</sequence>
<name>A0A4Y2B728_ARAVE</name>
<dbReference type="AlphaFoldDB" id="A0A4Y2B728"/>
<protein>
    <submittedName>
        <fullName evidence="1">Uncharacterized protein</fullName>
    </submittedName>
</protein>
<organism evidence="1 2">
    <name type="scientific">Araneus ventricosus</name>
    <name type="common">Orbweaver spider</name>
    <name type="synonym">Epeira ventricosa</name>
    <dbReference type="NCBI Taxonomy" id="182803"/>
    <lineage>
        <taxon>Eukaryota</taxon>
        <taxon>Metazoa</taxon>
        <taxon>Ecdysozoa</taxon>
        <taxon>Arthropoda</taxon>
        <taxon>Chelicerata</taxon>
        <taxon>Arachnida</taxon>
        <taxon>Araneae</taxon>
        <taxon>Araneomorphae</taxon>
        <taxon>Entelegynae</taxon>
        <taxon>Araneoidea</taxon>
        <taxon>Araneidae</taxon>
        <taxon>Araneus</taxon>
    </lineage>
</organism>
<proteinExistence type="predicted"/>